<feature type="region of interest" description="Disordered" evidence="9">
    <location>
        <begin position="228"/>
        <end position="300"/>
    </location>
</feature>
<dbReference type="Pfam" id="PF02811">
    <property type="entry name" value="PHP"/>
    <property type="match status" value="1"/>
</dbReference>
<protein>
    <recommendedName>
        <fullName evidence="3 8">Histidinol-phosphatase</fullName>
        <shortName evidence="8">HolPase</shortName>
        <ecNumber evidence="3 8">3.1.3.15</ecNumber>
    </recommendedName>
</protein>
<dbReference type="InterPro" id="IPR016195">
    <property type="entry name" value="Pol/histidinol_Pase-like"/>
</dbReference>
<name>A0ABM7LJW8_9ACTN</name>
<dbReference type="InterPro" id="IPR004013">
    <property type="entry name" value="PHP_dom"/>
</dbReference>
<evidence type="ECO:0000313" key="12">
    <source>
        <dbReference type="Proteomes" id="UP000676967"/>
    </source>
</evidence>
<sequence>MAMPADSHVHSEFSWDTVLGSMERSCERAVAIGLPAIVFTEHVDHTRWTVPTTGPYASKELTAAADPDGLITPPAFDAPGYLETIDRCRTRFPELRILTGLEVGEPHWHAAQCADILTTGTFDRVLGSLHCLPDGDGFAEPWALFPHRDPADLVREYLTEIPKMVATDAPFTVLAHIDYPLRFWPADRAGAFAPESFEDHFRHALRATAASGRALEINTRIPWTRRFSAGGTRRAAKPSASAATPTAPNWWPTASRKPPPWPRHTASARAAIPTTYGQDQTNPHFVRSRPRTSTPAPSRG</sequence>
<accession>A0ABM7LJW8</accession>
<evidence type="ECO:0000256" key="8">
    <source>
        <dbReference type="RuleBase" id="RU366003"/>
    </source>
</evidence>
<evidence type="ECO:0000259" key="10">
    <source>
        <dbReference type="Pfam" id="PF02811"/>
    </source>
</evidence>
<keyword evidence="12" id="KW-1185">Reference proteome</keyword>
<dbReference type="SUPFAM" id="SSF89550">
    <property type="entry name" value="PHP domain-like"/>
    <property type="match status" value="1"/>
</dbReference>
<feature type="domain" description="PHP" evidence="10">
    <location>
        <begin position="6"/>
        <end position="219"/>
    </location>
</feature>
<feature type="compositionally biased region" description="Low complexity" evidence="9">
    <location>
        <begin position="237"/>
        <end position="255"/>
    </location>
</feature>
<evidence type="ECO:0000256" key="5">
    <source>
        <dbReference type="ARBA" id="ARBA00022801"/>
    </source>
</evidence>
<evidence type="ECO:0000256" key="4">
    <source>
        <dbReference type="ARBA" id="ARBA00022605"/>
    </source>
</evidence>
<comment type="pathway">
    <text evidence="1 8">Amino-acid biosynthesis; L-histidine biosynthesis; L-histidine from 5-phospho-alpha-D-ribose 1-diphosphate: step 8/9.</text>
</comment>
<keyword evidence="6 8" id="KW-0368">Histidine biosynthesis</keyword>
<evidence type="ECO:0000256" key="9">
    <source>
        <dbReference type="SAM" id="MobiDB-lite"/>
    </source>
</evidence>
<evidence type="ECO:0000256" key="3">
    <source>
        <dbReference type="ARBA" id="ARBA00013085"/>
    </source>
</evidence>
<evidence type="ECO:0000256" key="6">
    <source>
        <dbReference type="ARBA" id="ARBA00023102"/>
    </source>
</evidence>
<evidence type="ECO:0000256" key="1">
    <source>
        <dbReference type="ARBA" id="ARBA00004970"/>
    </source>
</evidence>
<feature type="compositionally biased region" description="Polar residues" evidence="9">
    <location>
        <begin position="291"/>
        <end position="300"/>
    </location>
</feature>
<dbReference type="InterPro" id="IPR010140">
    <property type="entry name" value="Histidinol_P_phosphatase_HisJ"/>
</dbReference>
<proteinExistence type="inferred from homology"/>
<dbReference type="PANTHER" id="PTHR21039">
    <property type="entry name" value="HISTIDINOL PHOSPHATASE-RELATED"/>
    <property type="match status" value="1"/>
</dbReference>
<reference evidence="11 12" key="1">
    <citation type="submission" date="2020-08" db="EMBL/GenBank/DDBJ databases">
        <title>Whole genome shotgun sequence of Actinoplanes ianthinogenes NBRC 13996.</title>
        <authorList>
            <person name="Komaki H."/>
            <person name="Tamura T."/>
        </authorList>
    </citation>
    <scope>NUCLEOTIDE SEQUENCE [LARGE SCALE GENOMIC DNA]</scope>
    <source>
        <strain evidence="11 12">NBRC 13996</strain>
    </source>
</reference>
<dbReference type="PANTHER" id="PTHR21039:SF0">
    <property type="entry name" value="HISTIDINOL-PHOSPHATASE"/>
    <property type="match status" value="1"/>
</dbReference>
<comment type="catalytic activity">
    <reaction evidence="7 8">
        <text>L-histidinol phosphate + H2O = L-histidinol + phosphate</text>
        <dbReference type="Rhea" id="RHEA:14465"/>
        <dbReference type="ChEBI" id="CHEBI:15377"/>
        <dbReference type="ChEBI" id="CHEBI:43474"/>
        <dbReference type="ChEBI" id="CHEBI:57699"/>
        <dbReference type="ChEBI" id="CHEBI:57980"/>
        <dbReference type="EC" id="3.1.3.15"/>
    </reaction>
</comment>
<comment type="similarity">
    <text evidence="2 8">Belongs to the PHP hydrolase family. HisK subfamily.</text>
</comment>
<evidence type="ECO:0000256" key="7">
    <source>
        <dbReference type="ARBA" id="ARBA00049158"/>
    </source>
</evidence>
<dbReference type="Proteomes" id="UP000676967">
    <property type="component" value="Chromosome"/>
</dbReference>
<dbReference type="Gene3D" id="3.20.20.140">
    <property type="entry name" value="Metal-dependent hydrolases"/>
    <property type="match status" value="1"/>
</dbReference>
<organism evidence="11 12">
    <name type="scientific">Actinoplanes ianthinogenes</name>
    <dbReference type="NCBI Taxonomy" id="122358"/>
    <lineage>
        <taxon>Bacteria</taxon>
        <taxon>Bacillati</taxon>
        <taxon>Actinomycetota</taxon>
        <taxon>Actinomycetes</taxon>
        <taxon>Micromonosporales</taxon>
        <taxon>Micromonosporaceae</taxon>
        <taxon>Actinoplanes</taxon>
    </lineage>
</organism>
<gene>
    <name evidence="11" type="ORF">Aiant_02160</name>
</gene>
<keyword evidence="4 8" id="KW-0028">Amino-acid biosynthesis</keyword>
<keyword evidence="5 8" id="KW-0378">Hydrolase</keyword>
<dbReference type="RefSeq" id="WP_245006640.1">
    <property type="nucleotide sequence ID" value="NZ_AP023356.1"/>
</dbReference>
<evidence type="ECO:0000256" key="2">
    <source>
        <dbReference type="ARBA" id="ARBA00009152"/>
    </source>
</evidence>
<dbReference type="EC" id="3.1.3.15" evidence="3 8"/>
<evidence type="ECO:0000313" key="11">
    <source>
        <dbReference type="EMBL" id="BCJ39559.1"/>
    </source>
</evidence>
<dbReference type="EMBL" id="AP023356">
    <property type="protein sequence ID" value="BCJ39559.1"/>
    <property type="molecule type" value="Genomic_DNA"/>
</dbReference>